<dbReference type="InterPro" id="IPR014729">
    <property type="entry name" value="Rossmann-like_a/b/a_fold"/>
</dbReference>
<accession>A0A660KZV1</accession>
<feature type="active site" description="Proton donor" evidence="8">
    <location>
        <position position="37"/>
    </location>
</feature>
<dbReference type="CDD" id="cd00560">
    <property type="entry name" value="PanC"/>
    <property type="match status" value="1"/>
</dbReference>
<dbReference type="OrthoDB" id="9773087at2"/>
<dbReference type="PANTHER" id="PTHR21299">
    <property type="entry name" value="CYTIDYLATE KINASE/PANTOATE-BETA-ALANINE LIGASE"/>
    <property type="match status" value="1"/>
</dbReference>
<protein>
    <recommendedName>
        <fullName evidence="8">Pantothenate synthetase</fullName>
        <shortName evidence="8">PS</shortName>
        <ecNumber evidence="8">6.3.2.1</ecNumber>
    </recommendedName>
    <alternativeName>
        <fullName evidence="8">Pantoate--beta-alanine ligase</fullName>
    </alternativeName>
    <alternativeName>
        <fullName evidence="8">Pantoate-activating enzyme</fullName>
    </alternativeName>
</protein>
<feature type="binding site" evidence="8">
    <location>
        <position position="177"/>
    </location>
    <ligand>
        <name>ATP</name>
        <dbReference type="ChEBI" id="CHEBI:30616"/>
    </ligand>
</feature>
<keyword evidence="8" id="KW-0963">Cytoplasm</keyword>
<comment type="miscellaneous">
    <text evidence="8">The reaction proceeds by a bi uni uni bi ping pong mechanism.</text>
</comment>
<name>A0A660KZV1_9ACTN</name>
<dbReference type="UniPathway" id="UPA00028">
    <property type="reaction ID" value="UER00005"/>
</dbReference>
<feature type="binding site" evidence="8">
    <location>
        <position position="154"/>
    </location>
    <ligand>
        <name>(R)-pantoate</name>
        <dbReference type="ChEBI" id="CHEBI:15980"/>
    </ligand>
</feature>
<dbReference type="InterPro" id="IPR003721">
    <property type="entry name" value="Pantoate_ligase"/>
</dbReference>
<dbReference type="FunFam" id="3.40.50.620:FF:000013">
    <property type="entry name" value="Pantothenate synthetase"/>
    <property type="match status" value="1"/>
</dbReference>
<evidence type="ECO:0000256" key="8">
    <source>
        <dbReference type="HAMAP-Rule" id="MF_00158"/>
    </source>
</evidence>
<dbReference type="GO" id="GO:0004592">
    <property type="term" value="F:pantoate-beta-alanine ligase activity"/>
    <property type="evidence" value="ECO:0007669"/>
    <property type="project" value="UniProtKB-UniRule"/>
</dbReference>
<keyword evidence="10" id="KW-1185">Reference proteome</keyword>
<reference evidence="9 10" key="1">
    <citation type="submission" date="2018-10" db="EMBL/GenBank/DDBJ databases">
        <title>Genomic Encyclopedia of Archaeal and Bacterial Type Strains, Phase II (KMG-II): from individual species to whole genera.</title>
        <authorList>
            <person name="Goeker M."/>
        </authorList>
    </citation>
    <scope>NUCLEOTIDE SEQUENCE [LARGE SCALE GENOMIC DNA]</scope>
    <source>
        <strain evidence="9 10">DSM 14954</strain>
    </source>
</reference>
<feature type="binding site" evidence="8">
    <location>
        <position position="61"/>
    </location>
    <ligand>
        <name>(R)-pantoate</name>
        <dbReference type="ChEBI" id="CHEBI:15980"/>
    </ligand>
</feature>
<comment type="subcellular location">
    <subcellularLocation>
        <location evidence="8">Cytoplasm</location>
    </subcellularLocation>
</comment>
<dbReference type="AlphaFoldDB" id="A0A660KZV1"/>
<comment type="similarity">
    <text evidence="2 8">Belongs to the pantothenate synthetase family.</text>
</comment>
<organism evidence="9 10">
    <name type="scientific">Solirubrobacter pauli</name>
    <dbReference type="NCBI Taxonomy" id="166793"/>
    <lineage>
        <taxon>Bacteria</taxon>
        <taxon>Bacillati</taxon>
        <taxon>Actinomycetota</taxon>
        <taxon>Thermoleophilia</taxon>
        <taxon>Solirubrobacterales</taxon>
        <taxon>Solirubrobacteraceae</taxon>
        <taxon>Solirubrobacter</taxon>
    </lineage>
</organism>
<dbReference type="GO" id="GO:0005829">
    <property type="term" value="C:cytosol"/>
    <property type="evidence" value="ECO:0007669"/>
    <property type="project" value="TreeGrafter"/>
</dbReference>
<gene>
    <name evidence="8" type="primary">panC</name>
    <name evidence="9" type="ORF">C8N24_4618</name>
</gene>
<dbReference type="Gene3D" id="3.30.1300.10">
    <property type="entry name" value="Pantoate-beta-alanine ligase, C-terminal domain"/>
    <property type="match status" value="1"/>
</dbReference>
<feature type="binding site" evidence="8">
    <location>
        <begin position="185"/>
        <end position="188"/>
    </location>
    <ligand>
        <name>ATP</name>
        <dbReference type="ChEBI" id="CHEBI:30616"/>
    </ligand>
</feature>
<dbReference type="PANTHER" id="PTHR21299:SF1">
    <property type="entry name" value="PANTOATE--BETA-ALANINE LIGASE"/>
    <property type="match status" value="1"/>
</dbReference>
<comment type="caution">
    <text evidence="9">The sequence shown here is derived from an EMBL/GenBank/DDBJ whole genome shotgun (WGS) entry which is preliminary data.</text>
</comment>
<dbReference type="EMBL" id="RBIL01000002">
    <property type="protein sequence ID" value="RKQ86605.1"/>
    <property type="molecule type" value="Genomic_DNA"/>
</dbReference>
<feature type="binding site" evidence="8">
    <location>
        <begin position="148"/>
        <end position="151"/>
    </location>
    <ligand>
        <name>ATP</name>
        <dbReference type="ChEBI" id="CHEBI:30616"/>
    </ligand>
</feature>
<evidence type="ECO:0000256" key="2">
    <source>
        <dbReference type="ARBA" id="ARBA00009256"/>
    </source>
</evidence>
<proteinExistence type="inferred from homology"/>
<evidence type="ECO:0000256" key="5">
    <source>
        <dbReference type="ARBA" id="ARBA00022741"/>
    </source>
</evidence>
<dbReference type="GO" id="GO:0015940">
    <property type="term" value="P:pantothenate biosynthetic process"/>
    <property type="evidence" value="ECO:0007669"/>
    <property type="project" value="UniProtKB-UniRule"/>
</dbReference>
<evidence type="ECO:0000256" key="6">
    <source>
        <dbReference type="ARBA" id="ARBA00022840"/>
    </source>
</evidence>
<dbReference type="Gene3D" id="3.40.50.620">
    <property type="entry name" value="HUPs"/>
    <property type="match status" value="1"/>
</dbReference>
<evidence type="ECO:0000313" key="10">
    <source>
        <dbReference type="Proteomes" id="UP000278962"/>
    </source>
</evidence>
<keyword evidence="5 8" id="KW-0547">Nucleotide-binding</keyword>
<evidence type="ECO:0000256" key="3">
    <source>
        <dbReference type="ARBA" id="ARBA00022598"/>
    </source>
</evidence>
<comment type="function">
    <text evidence="8">Catalyzes the condensation of pantoate with beta-alanine in an ATP-dependent reaction via a pantoyl-adenylate intermediate.</text>
</comment>
<feature type="binding site" evidence="8">
    <location>
        <position position="61"/>
    </location>
    <ligand>
        <name>beta-alanine</name>
        <dbReference type="ChEBI" id="CHEBI:57966"/>
    </ligand>
</feature>
<sequence>MRTIRTVPEMRAWLGNLRAENRSVGLVPTMGAFHAGHHSLMRAAKDEQDAVVVSLFVNPTQFNDARDLENYPRSEANDAVEASELGVDVLFAPPTSEIYPDGFATTVSVGGLSEVLEGAERGPGHFAGVCTVVCKLLNIVSPDAAYFGQKDAQQVAVVKRMVRDLDIPSKIEVLPTVREPDGLAMSSRNVRLSPEERQDALQLSRALFAARDAVAGGERDAERVRAVALAHLDDPEYLAIVDPLSFTPLTTIAAPALIAVAARVGPVRLIDNLVLEPVPAPVAT</sequence>
<comment type="catalytic activity">
    <reaction evidence="7 8">
        <text>(R)-pantoate + beta-alanine + ATP = (R)-pantothenate + AMP + diphosphate + H(+)</text>
        <dbReference type="Rhea" id="RHEA:10912"/>
        <dbReference type="ChEBI" id="CHEBI:15378"/>
        <dbReference type="ChEBI" id="CHEBI:15980"/>
        <dbReference type="ChEBI" id="CHEBI:29032"/>
        <dbReference type="ChEBI" id="CHEBI:30616"/>
        <dbReference type="ChEBI" id="CHEBI:33019"/>
        <dbReference type="ChEBI" id="CHEBI:57966"/>
        <dbReference type="ChEBI" id="CHEBI:456215"/>
        <dbReference type="EC" id="6.3.2.1"/>
    </reaction>
</comment>
<keyword evidence="6 8" id="KW-0067">ATP-binding</keyword>
<dbReference type="RefSeq" id="WP_121254472.1">
    <property type="nucleotide sequence ID" value="NZ_RBIL01000002.1"/>
</dbReference>
<evidence type="ECO:0000256" key="4">
    <source>
        <dbReference type="ARBA" id="ARBA00022655"/>
    </source>
</evidence>
<dbReference type="InterPro" id="IPR042176">
    <property type="entry name" value="Pantoate_ligase_C"/>
</dbReference>
<evidence type="ECO:0000256" key="1">
    <source>
        <dbReference type="ARBA" id="ARBA00004990"/>
    </source>
</evidence>
<dbReference type="EC" id="6.3.2.1" evidence="8"/>
<dbReference type="GO" id="GO:0005524">
    <property type="term" value="F:ATP binding"/>
    <property type="evidence" value="ECO:0007669"/>
    <property type="project" value="UniProtKB-KW"/>
</dbReference>
<comment type="subunit">
    <text evidence="8">Homodimer.</text>
</comment>
<dbReference type="Proteomes" id="UP000278962">
    <property type="component" value="Unassembled WGS sequence"/>
</dbReference>
<comment type="pathway">
    <text evidence="1 8">Cofactor biosynthesis; (R)-pantothenate biosynthesis; (R)-pantothenate from (R)-pantoate and beta-alanine: step 1/1.</text>
</comment>
<dbReference type="NCBIfam" id="TIGR00018">
    <property type="entry name" value="panC"/>
    <property type="match status" value="1"/>
</dbReference>
<evidence type="ECO:0000313" key="9">
    <source>
        <dbReference type="EMBL" id="RKQ86605.1"/>
    </source>
</evidence>
<dbReference type="HAMAP" id="MF_00158">
    <property type="entry name" value="PanC"/>
    <property type="match status" value="1"/>
</dbReference>
<evidence type="ECO:0000256" key="7">
    <source>
        <dbReference type="ARBA" id="ARBA00048258"/>
    </source>
</evidence>
<dbReference type="Pfam" id="PF02569">
    <property type="entry name" value="Pantoate_ligase"/>
    <property type="match status" value="1"/>
</dbReference>
<keyword evidence="3 8" id="KW-0436">Ligase</keyword>
<feature type="binding site" evidence="8">
    <location>
        <begin position="30"/>
        <end position="37"/>
    </location>
    <ligand>
        <name>ATP</name>
        <dbReference type="ChEBI" id="CHEBI:30616"/>
    </ligand>
</feature>
<keyword evidence="4 8" id="KW-0566">Pantothenate biosynthesis</keyword>
<dbReference type="SUPFAM" id="SSF52374">
    <property type="entry name" value="Nucleotidylyl transferase"/>
    <property type="match status" value="1"/>
</dbReference>